<protein>
    <submittedName>
        <fullName evidence="3">Uncharacterized protein</fullName>
    </submittedName>
</protein>
<feature type="region of interest" description="Disordered" evidence="1">
    <location>
        <begin position="357"/>
        <end position="392"/>
    </location>
</feature>
<evidence type="ECO:0000256" key="1">
    <source>
        <dbReference type="SAM" id="MobiDB-lite"/>
    </source>
</evidence>
<dbReference type="EMBL" id="CAJNOO010000526">
    <property type="protein sequence ID" value="CAF0969637.1"/>
    <property type="molecule type" value="Genomic_DNA"/>
</dbReference>
<evidence type="ECO:0000313" key="6">
    <source>
        <dbReference type="Proteomes" id="UP000663864"/>
    </source>
</evidence>
<feature type="compositionally biased region" description="Low complexity" evidence="1">
    <location>
        <begin position="226"/>
        <end position="243"/>
    </location>
</feature>
<dbReference type="Proteomes" id="UP000663823">
    <property type="component" value="Unassembled WGS sequence"/>
</dbReference>
<dbReference type="OrthoDB" id="10017909at2759"/>
<evidence type="ECO:0000313" key="3">
    <source>
        <dbReference type="EMBL" id="CAF1044653.1"/>
    </source>
</evidence>
<reference evidence="3" key="1">
    <citation type="submission" date="2021-02" db="EMBL/GenBank/DDBJ databases">
        <authorList>
            <person name="Nowell W R."/>
        </authorList>
    </citation>
    <scope>NUCLEOTIDE SEQUENCE</scope>
</reference>
<dbReference type="EMBL" id="CAJNOT010000647">
    <property type="protein sequence ID" value="CAF1044653.1"/>
    <property type="molecule type" value="Genomic_DNA"/>
</dbReference>
<evidence type="ECO:0000313" key="2">
    <source>
        <dbReference type="EMBL" id="CAF0969637.1"/>
    </source>
</evidence>
<feature type="region of interest" description="Disordered" evidence="1">
    <location>
        <begin position="226"/>
        <end position="253"/>
    </location>
</feature>
<dbReference type="EMBL" id="CAJOBD010006085">
    <property type="protein sequence ID" value="CAF4050935.1"/>
    <property type="molecule type" value="Genomic_DNA"/>
</dbReference>
<comment type="caution">
    <text evidence="3">The sequence shown here is derived from an EMBL/GenBank/DDBJ whole genome shotgun (WGS) entry which is preliminary data.</text>
</comment>
<feature type="compositionally biased region" description="Polar residues" evidence="1">
    <location>
        <begin position="244"/>
        <end position="253"/>
    </location>
</feature>
<dbReference type="AlphaFoldDB" id="A0A814JZI2"/>
<evidence type="ECO:0000313" key="4">
    <source>
        <dbReference type="EMBL" id="CAF3783718.1"/>
    </source>
</evidence>
<dbReference type="Proteomes" id="UP000663864">
    <property type="component" value="Unassembled WGS sequence"/>
</dbReference>
<name>A0A814JZI2_9BILA</name>
<dbReference type="EMBL" id="CAJOAX010002272">
    <property type="protein sequence ID" value="CAF3783718.1"/>
    <property type="molecule type" value="Genomic_DNA"/>
</dbReference>
<organism evidence="3 6">
    <name type="scientific">Rotaria sordida</name>
    <dbReference type="NCBI Taxonomy" id="392033"/>
    <lineage>
        <taxon>Eukaryota</taxon>
        <taxon>Metazoa</taxon>
        <taxon>Spiralia</taxon>
        <taxon>Gnathifera</taxon>
        <taxon>Rotifera</taxon>
        <taxon>Eurotatoria</taxon>
        <taxon>Bdelloidea</taxon>
        <taxon>Philodinida</taxon>
        <taxon>Philodinidae</taxon>
        <taxon>Rotaria</taxon>
    </lineage>
</organism>
<proteinExistence type="predicted"/>
<sequence>MVDIIKFLPSVPTEIPSNIGRIQKRLTSEQITLPILLSTVNNNHQHDRTTAINHTKRWIGRCPRDPLRYINISDGLHSMDPKVIDHEMARYYPGTTIDMSASIKIKQQQQQRNRNREPLKVIIGTGTAVTSASILPNVDDRSSRLFDTLSKHVTIKPEPIRSTNDFVNSTTYTLSSWKKYWGLTFAQRRRRDSNDSEYVLYDSNSNQALLATQEFVTVRNPLSYTNSEHNSKSSASSNRSHSSFPTNISSPTISDKQTSFIREESHLFLPQIISSNERMPSMNELKLIREKFLPPIKSKNTVINDDNKLAHEINTIATKVYRLPLPSYKPKINKSILKQELLKPLEKKPAITTFVERKETTPLPNTSISKRRRQKITDRKSSTKSHQTPTNKQQFISTVMPTTLNSKYERKKWDEPYVGVRYDPPTPPCSPLSVVCPQDNDQDGNNICVEKKFYKSS</sequence>
<gene>
    <name evidence="5" type="ORF">JBS370_LOCUS29034</name>
    <name evidence="4" type="ORF">OTI717_LOCUS17325</name>
    <name evidence="2" type="ORF">RFH988_LOCUS12559</name>
    <name evidence="3" type="ORF">ZHD862_LOCUS14731</name>
</gene>
<dbReference type="Proteomes" id="UP000663836">
    <property type="component" value="Unassembled WGS sequence"/>
</dbReference>
<accession>A0A814JZI2</accession>
<dbReference type="Proteomes" id="UP000663882">
    <property type="component" value="Unassembled WGS sequence"/>
</dbReference>
<evidence type="ECO:0000313" key="5">
    <source>
        <dbReference type="EMBL" id="CAF4050935.1"/>
    </source>
</evidence>